<gene>
    <name evidence="2" type="ORF">CCUG60884_00327</name>
</gene>
<evidence type="ECO:0000313" key="2">
    <source>
        <dbReference type="EMBL" id="TEA09158.1"/>
    </source>
</evidence>
<dbReference type="Proteomes" id="UP000294604">
    <property type="component" value="Unassembled WGS sequence"/>
</dbReference>
<feature type="region of interest" description="Disordered" evidence="1">
    <location>
        <begin position="1"/>
        <end position="25"/>
    </location>
</feature>
<comment type="caution">
    <text evidence="2">The sequence shown here is derived from an EMBL/GenBank/DDBJ whole genome shotgun (WGS) entry which is preliminary data.</text>
</comment>
<proteinExistence type="predicted"/>
<sequence>MSTMQVRGVTAADKAAKPIPGPPVPIVPGADPFSVRTAEWSVAGVKRRTSSTHYSADRGGVSALVGESHTELKAEDQAQAGVVDGSLRTV</sequence>
<protein>
    <submittedName>
        <fullName evidence="2">Uncharacterized protein</fullName>
    </submittedName>
</protein>
<organism evidence="2 3">
    <name type="scientific">Mycobacteroides salmoniphilum</name>
    <dbReference type="NCBI Taxonomy" id="404941"/>
    <lineage>
        <taxon>Bacteria</taxon>
        <taxon>Bacillati</taxon>
        <taxon>Actinomycetota</taxon>
        <taxon>Actinomycetes</taxon>
        <taxon>Mycobacteriales</taxon>
        <taxon>Mycobacteriaceae</taxon>
        <taxon>Mycobacteroides</taxon>
    </lineage>
</organism>
<reference evidence="2 3" key="1">
    <citation type="journal article" date="2019" name="Sci. Rep.">
        <title>Extended insight into the Mycobacterium chelonae-abscessus complex through whole genome sequencing of Mycobacterium salmoniphilum outbreak and Mycobacterium salmoniphilum-like strains.</title>
        <authorList>
            <person name="Behra P.R.K."/>
            <person name="Das S."/>
            <person name="Pettersson B.M.F."/>
            <person name="Shirreff L."/>
            <person name="DuCote T."/>
            <person name="Jacobsson K.G."/>
            <person name="Ennis D.G."/>
            <person name="Kirsebom L.A."/>
        </authorList>
    </citation>
    <scope>NUCLEOTIDE SEQUENCE [LARGE SCALE GENOMIC DNA]</scope>
    <source>
        <strain evidence="2 3">CCUG 60884</strain>
    </source>
</reference>
<dbReference type="AlphaFoldDB" id="A0A4R8T157"/>
<evidence type="ECO:0000313" key="3">
    <source>
        <dbReference type="Proteomes" id="UP000294604"/>
    </source>
</evidence>
<accession>A0A4R8T157</accession>
<dbReference type="EMBL" id="PECL01000003">
    <property type="protein sequence ID" value="TEA09158.1"/>
    <property type="molecule type" value="Genomic_DNA"/>
</dbReference>
<evidence type="ECO:0000256" key="1">
    <source>
        <dbReference type="SAM" id="MobiDB-lite"/>
    </source>
</evidence>
<name>A0A4R8T157_9MYCO</name>